<protein>
    <recommendedName>
        <fullName evidence="1">Cilia- and flagella-associated protein 61 N-terminal domain-containing protein</fullName>
    </recommendedName>
</protein>
<dbReference type="OrthoDB" id="382863at2759"/>
<keyword evidence="3" id="KW-1185">Reference proteome</keyword>
<evidence type="ECO:0000313" key="2">
    <source>
        <dbReference type="EMBL" id="KAI5070215.1"/>
    </source>
</evidence>
<dbReference type="InterPro" id="IPR038884">
    <property type="entry name" value="CFAP61"/>
</dbReference>
<gene>
    <name evidence="2" type="ORF">GOP47_0014558</name>
</gene>
<proteinExistence type="predicted"/>
<dbReference type="Proteomes" id="UP000886520">
    <property type="component" value="Chromosome 14"/>
</dbReference>
<accession>A0A9D4ULP8</accession>
<name>A0A9D4ULP8_ADICA</name>
<evidence type="ECO:0000313" key="3">
    <source>
        <dbReference type="Proteomes" id="UP000886520"/>
    </source>
</evidence>
<dbReference type="Pfam" id="PF16092">
    <property type="entry name" value="CFAP61_N"/>
    <property type="match status" value="1"/>
</dbReference>
<organism evidence="2 3">
    <name type="scientific">Adiantum capillus-veneris</name>
    <name type="common">Maidenhair fern</name>
    <dbReference type="NCBI Taxonomy" id="13818"/>
    <lineage>
        <taxon>Eukaryota</taxon>
        <taxon>Viridiplantae</taxon>
        <taxon>Streptophyta</taxon>
        <taxon>Embryophyta</taxon>
        <taxon>Tracheophyta</taxon>
        <taxon>Polypodiopsida</taxon>
        <taxon>Polypodiidae</taxon>
        <taxon>Polypodiales</taxon>
        <taxon>Pteridineae</taxon>
        <taxon>Pteridaceae</taxon>
        <taxon>Vittarioideae</taxon>
        <taxon>Adiantum</taxon>
    </lineage>
</organism>
<dbReference type="PANTHER" id="PTHR21178">
    <property type="entry name" value="CILIA- AND FLAGELLA-ASSOCIATED PROTEIN 61"/>
    <property type="match status" value="1"/>
</dbReference>
<sequence length="277" mass="30303">MAEPCDAGAVEASFRSAVPRLRAAFGFVDFSSLIEHSLYPLVGLSNDDEVIAFAAFNDTPSVPGGVFGKRVLDSKAWAAKEASAHGYNPENSLWIEVCVASSVSPEAQEKYLKQFLSALFKLSPETRVVLDLSPFEHANSLGILKPISRSQEMDLVLLMCLQSTVLPSINIKQAIVENYDDLFPIVENAQKKGSPLSNIPNSAAPVYPFAMARLIAAQDAKNNVLAAEIDSKLVGVIAVTHELDSKFFIRSMPDVSNYLATIELFLRRKMLHSTIMR</sequence>
<comment type="caution">
    <text evidence="2">The sequence shown here is derived from an EMBL/GenBank/DDBJ whole genome shotgun (WGS) entry which is preliminary data.</text>
</comment>
<reference evidence="2" key="1">
    <citation type="submission" date="2021-01" db="EMBL/GenBank/DDBJ databases">
        <title>Adiantum capillus-veneris genome.</title>
        <authorList>
            <person name="Fang Y."/>
            <person name="Liao Q."/>
        </authorList>
    </citation>
    <scope>NUCLEOTIDE SEQUENCE</scope>
    <source>
        <strain evidence="2">H3</strain>
        <tissue evidence="2">Leaf</tissue>
    </source>
</reference>
<dbReference type="EMBL" id="JABFUD020000014">
    <property type="protein sequence ID" value="KAI5070215.1"/>
    <property type="molecule type" value="Genomic_DNA"/>
</dbReference>
<evidence type="ECO:0000259" key="1">
    <source>
        <dbReference type="Pfam" id="PF16092"/>
    </source>
</evidence>
<dbReference type="AlphaFoldDB" id="A0A9D4ULP8"/>
<dbReference type="InterPro" id="IPR032151">
    <property type="entry name" value="CFAP61_N"/>
</dbReference>
<dbReference type="PANTHER" id="PTHR21178:SF8">
    <property type="entry name" value="CILIA- AND FLAGELLA-ASSOCIATED PROTEIN 61"/>
    <property type="match status" value="1"/>
</dbReference>
<feature type="domain" description="Cilia- and flagella-associated protein 61 N-terminal" evidence="1">
    <location>
        <begin position="6"/>
        <end position="250"/>
    </location>
</feature>